<dbReference type="GO" id="GO:0004252">
    <property type="term" value="F:serine-type endopeptidase activity"/>
    <property type="evidence" value="ECO:0007669"/>
    <property type="project" value="UniProtKB-UniRule"/>
</dbReference>
<dbReference type="InterPro" id="IPR022398">
    <property type="entry name" value="Peptidase_S8_His-AS"/>
</dbReference>
<evidence type="ECO:0000256" key="3">
    <source>
        <dbReference type="ARBA" id="ARBA00022737"/>
    </source>
</evidence>
<evidence type="ECO:0000313" key="8">
    <source>
        <dbReference type="EMBL" id="ABO51601.1"/>
    </source>
</evidence>
<protein>
    <submittedName>
        <fullName evidence="8">Peptidase S8 and S53, subtilisin, kexin, sedolisin</fullName>
    </submittedName>
</protein>
<evidence type="ECO:0000256" key="4">
    <source>
        <dbReference type="ARBA" id="ARBA00022801"/>
    </source>
</evidence>
<dbReference type="HOGENOM" id="CLU_269152_0_0_9"/>
<dbReference type="InterPro" id="IPR036852">
    <property type="entry name" value="Peptidase_S8/S53_dom_sf"/>
</dbReference>
<keyword evidence="3" id="KW-0677">Repeat</keyword>
<dbReference type="PANTHER" id="PTHR43399">
    <property type="entry name" value="SUBTILISIN-RELATED"/>
    <property type="match status" value="1"/>
</dbReference>
<gene>
    <name evidence="8" type="ordered locus">Dred_3099</name>
</gene>
<dbReference type="KEGG" id="drm:Dred_3099"/>
<keyword evidence="4 6" id="KW-0378">Hydrolase</keyword>
<dbReference type="CDD" id="cd04842">
    <property type="entry name" value="Peptidases_S8_Kp43_protease"/>
    <property type="match status" value="1"/>
</dbReference>
<feature type="domain" description="SLH" evidence="7">
    <location>
        <begin position="888"/>
        <end position="951"/>
    </location>
</feature>
<dbReference type="PRINTS" id="PR00723">
    <property type="entry name" value="SUBTILISIN"/>
</dbReference>
<evidence type="ECO:0000256" key="5">
    <source>
        <dbReference type="ARBA" id="ARBA00022825"/>
    </source>
</evidence>
<feature type="active site" description="Charge relay system" evidence="6">
    <location>
        <position position="112"/>
    </location>
</feature>
<dbReference type="PROSITE" id="PS51892">
    <property type="entry name" value="SUBTILASE"/>
    <property type="match status" value="1"/>
</dbReference>
<accession>A4J948</accession>
<dbReference type="Pfam" id="PF00395">
    <property type="entry name" value="SLH"/>
    <property type="match status" value="3"/>
</dbReference>
<dbReference type="PROSITE" id="PS51272">
    <property type="entry name" value="SLH"/>
    <property type="match status" value="3"/>
</dbReference>
<evidence type="ECO:0000256" key="1">
    <source>
        <dbReference type="ARBA" id="ARBA00011073"/>
    </source>
</evidence>
<dbReference type="AlphaFoldDB" id="A4J948"/>
<feature type="active site" description="Charge relay system" evidence="6">
    <location>
        <position position="76"/>
    </location>
</feature>
<keyword evidence="2 6" id="KW-0645">Protease</keyword>
<dbReference type="Gene3D" id="3.40.50.200">
    <property type="entry name" value="Peptidase S8/S53 domain"/>
    <property type="match status" value="1"/>
</dbReference>
<sequence length="1016" mass="110491">MYGRINQGRYTTLFRFFIFFLMLLMLPWPVWAEVAGTYRLENNLAGGIMGVPALWALQGKNGTGLTGQGQVIAVADSGLDTGKMETLHPDIKECLVGVKDFSGDGWGDPNGHGTHIAGSIVGSGAKSQGSIKGIAPNAGLYFQATYNDKDKTLHIPSVYELLKDAYYASGQPRIHVNSWGASFSDGIYDWDTYSLDKFVWEHPDMVVLKSAGNGNKTSKPYVSSPGAAKNAITVGSTEGIRNVDTTADNPDQVAGFSSRGTLDGRIKPEVLAPGTWILSTKKTQPNLAEDKYIGIYNQSYGYMSGTSMSTALTAGSLALLRQYLVQQGDSPSAARLKAVLIFGTRWLPGVAASDQGFGRVDVEKSLIALEKGNLQHLEGKGLTTGEKLAYTFTSNGKPFKAVLAYTDYPKTPGLGNDLVNDLDLKITGPDGKEIYWGNGYLDGDRLNNTEEIIINQPLKGETYTIEVTAQKVEKGPQPFALVYGTLPEHGTLQGMKDNRTLLLDGQPVTLGSGTKVRLVGGDTNPQNARGQDIPLGSEVYWVYDEQGQVSHMDAIYATVTSRLQSKEGTNQLVIQDGTRWKLASDAKIYVGDHQIKWTELPIEAELKLTANPVSGKIWRIDIQELPNSSPYITLAIPDEEVRAAINTSTTTGKVTLNAPLDNNSKDKPVILAFGTSMAGELYKNSRPVEMKFPGLILEVPKEEFGRVKNEQIGAQLQVKVSWLPVGEQSLPAQDTNMYLRAVGKLVDIRSALVWPDGNQLILSQSINPTKVTITSPIGSTAGLDIKKIGAYRFNEMLRQWEFISSNYNADTGQSSFSTNRSGSFAIMEASRSFQDIAGHWAKNDIEIMAARHVVKGITTENFGPGEIVTRGQFTTMLVRALGLTEGDGKVKFKDVPSNHWCAGAVGTAVKMGLVAGYGNGMFGPNDPITREQMAAMLLRSLRFNSSEILTEKEYLLGQFDDGPAIAPWARDAVSIMVNEGLMRGKDGSKFAPKDLTTRAEVAVVLVRLLEYKMNNR</sequence>
<feature type="domain" description="SLH" evidence="7">
    <location>
        <begin position="828"/>
        <end position="887"/>
    </location>
</feature>
<dbReference type="EMBL" id="CP000612">
    <property type="protein sequence ID" value="ABO51601.1"/>
    <property type="molecule type" value="Genomic_DNA"/>
</dbReference>
<keyword evidence="5 6" id="KW-0720">Serine protease</keyword>
<dbReference type="STRING" id="349161.Dred_3099"/>
<dbReference type="InterPro" id="IPR034058">
    <property type="entry name" value="TagA/B/C/D_pept_dom"/>
</dbReference>
<dbReference type="Gene3D" id="2.60.120.380">
    <property type="match status" value="1"/>
</dbReference>
<evidence type="ECO:0000256" key="6">
    <source>
        <dbReference type="PROSITE-ProRule" id="PRU01240"/>
    </source>
</evidence>
<dbReference type="InterPro" id="IPR015500">
    <property type="entry name" value="Peptidase_S8_subtilisin-rel"/>
</dbReference>
<feature type="domain" description="SLH" evidence="7">
    <location>
        <begin position="956"/>
        <end position="1016"/>
    </location>
</feature>
<name>A4J948_DESRM</name>
<evidence type="ECO:0000259" key="7">
    <source>
        <dbReference type="PROSITE" id="PS51272"/>
    </source>
</evidence>
<dbReference type="SUPFAM" id="SSF52743">
    <property type="entry name" value="Subtilisin-like"/>
    <property type="match status" value="1"/>
</dbReference>
<evidence type="ECO:0000256" key="2">
    <source>
        <dbReference type="ARBA" id="ARBA00022670"/>
    </source>
</evidence>
<dbReference type="PROSITE" id="PS00137">
    <property type="entry name" value="SUBTILASE_HIS"/>
    <property type="match status" value="1"/>
</dbReference>
<keyword evidence="9" id="KW-1185">Reference proteome</keyword>
<dbReference type="InterPro" id="IPR051048">
    <property type="entry name" value="Peptidase_S8/S53_subtilisin"/>
</dbReference>
<dbReference type="Proteomes" id="UP000001556">
    <property type="component" value="Chromosome"/>
</dbReference>
<dbReference type="GO" id="GO:0006508">
    <property type="term" value="P:proteolysis"/>
    <property type="evidence" value="ECO:0007669"/>
    <property type="project" value="UniProtKB-KW"/>
</dbReference>
<proteinExistence type="inferred from homology"/>
<dbReference type="InterPro" id="IPR000209">
    <property type="entry name" value="Peptidase_S8/S53_dom"/>
</dbReference>
<dbReference type="InterPro" id="IPR001119">
    <property type="entry name" value="SLH_dom"/>
</dbReference>
<dbReference type="eggNOG" id="COG1404">
    <property type="taxonomic scope" value="Bacteria"/>
</dbReference>
<organism evidence="8 9">
    <name type="scientific">Desulforamulus reducens (strain ATCC BAA-1160 / DSM 100696 / MI-1)</name>
    <name type="common">Desulfotomaculum reducens</name>
    <dbReference type="NCBI Taxonomy" id="349161"/>
    <lineage>
        <taxon>Bacteria</taxon>
        <taxon>Bacillati</taxon>
        <taxon>Bacillota</taxon>
        <taxon>Clostridia</taxon>
        <taxon>Eubacteriales</taxon>
        <taxon>Peptococcaceae</taxon>
        <taxon>Desulforamulus</taxon>
    </lineage>
</organism>
<reference evidence="8" key="1">
    <citation type="submission" date="2007-03" db="EMBL/GenBank/DDBJ databases">
        <title>Complete sequence of Desulfotomaculum reducens MI-1.</title>
        <authorList>
            <consortium name="US DOE Joint Genome Institute"/>
            <person name="Copeland A."/>
            <person name="Lucas S."/>
            <person name="Lapidus A."/>
            <person name="Barry K."/>
            <person name="Detter J.C."/>
            <person name="Glavina del Rio T."/>
            <person name="Hammon N."/>
            <person name="Israni S."/>
            <person name="Dalin E."/>
            <person name="Tice H."/>
            <person name="Pitluck S."/>
            <person name="Sims D."/>
            <person name="Brettin T."/>
            <person name="Bruce D."/>
            <person name="Han C."/>
            <person name="Tapia R."/>
            <person name="Schmutz J."/>
            <person name="Larimer F."/>
            <person name="Land M."/>
            <person name="Hauser L."/>
            <person name="Kyrpides N."/>
            <person name="Kim E."/>
            <person name="Tebo B.M."/>
            <person name="Richardson P."/>
        </authorList>
    </citation>
    <scope>NUCLEOTIDE SEQUENCE [LARGE SCALE GENOMIC DNA]</scope>
    <source>
        <strain evidence="8">MI-1</strain>
    </source>
</reference>
<evidence type="ECO:0000313" key="9">
    <source>
        <dbReference type="Proteomes" id="UP000001556"/>
    </source>
</evidence>
<dbReference type="eggNOG" id="COG5492">
    <property type="taxonomic scope" value="Bacteria"/>
</dbReference>
<dbReference type="Pfam" id="PF00082">
    <property type="entry name" value="Peptidase_S8"/>
    <property type="match status" value="1"/>
</dbReference>
<feature type="active site" description="Charge relay system" evidence="6">
    <location>
        <position position="307"/>
    </location>
</feature>
<comment type="similarity">
    <text evidence="1 6">Belongs to the peptidase S8 family.</text>
</comment>
<dbReference type="PANTHER" id="PTHR43399:SF4">
    <property type="entry name" value="CELL WALL-ASSOCIATED PROTEASE"/>
    <property type="match status" value="1"/>
</dbReference>
<dbReference type="RefSeq" id="WP_011879390.1">
    <property type="nucleotide sequence ID" value="NC_009253.1"/>
</dbReference>